<dbReference type="EMBL" id="JAUJEB010000001">
    <property type="protein sequence ID" value="MDN5211912.1"/>
    <property type="molecule type" value="Genomic_DNA"/>
</dbReference>
<accession>A0ABT8L2C9</accession>
<organism evidence="1 2">
    <name type="scientific">Agaribacillus aureus</name>
    <dbReference type="NCBI Taxonomy" id="3051825"/>
    <lineage>
        <taxon>Bacteria</taxon>
        <taxon>Pseudomonadati</taxon>
        <taxon>Bacteroidota</taxon>
        <taxon>Cytophagia</taxon>
        <taxon>Cytophagales</taxon>
        <taxon>Splendidivirgaceae</taxon>
        <taxon>Agaribacillus</taxon>
    </lineage>
</organism>
<dbReference type="Proteomes" id="UP001172083">
    <property type="component" value="Unassembled WGS sequence"/>
</dbReference>
<comment type="caution">
    <text evidence="1">The sequence shown here is derived from an EMBL/GenBank/DDBJ whole genome shotgun (WGS) entry which is preliminary data.</text>
</comment>
<gene>
    <name evidence="1" type="ORF">QQ020_07610</name>
</gene>
<evidence type="ECO:0000313" key="2">
    <source>
        <dbReference type="Proteomes" id="UP001172083"/>
    </source>
</evidence>
<proteinExistence type="predicted"/>
<sequence>MEQVATIIRSGTDIALWQAQGADKSAFPKRRKVLDKFLVKLNTEKKSARRRKKKIFRDSIFQKGDCLTFKLENDHYGGALVLESEHQTEYGMNLIATTTITKPTKPTTKDFESVDVLIQKEQTMPGKYVDRKMVLCSIL</sequence>
<protein>
    <submittedName>
        <fullName evidence="1">Uncharacterized protein</fullName>
    </submittedName>
</protein>
<keyword evidence="2" id="KW-1185">Reference proteome</keyword>
<reference evidence="1" key="1">
    <citation type="submission" date="2023-06" db="EMBL/GenBank/DDBJ databases">
        <title>Genomic of Agaribacillus aureum.</title>
        <authorList>
            <person name="Wang G."/>
        </authorList>
    </citation>
    <scope>NUCLEOTIDE SEQUENCE</scope>
    <source>
        <strain evidence="1">BMA12</strain>
    </source>
</reference>
<dbReference type="RefSeq" id="WP_346757239.1">
    <property type="nucleotide sequence ID" value="NZ_JAUJEB010000001.1"/>
</dbReference>
<evidence type="ECO:0000313" key="1">
    <source>
        <dbReference type="EMBL" id="MDN5211912.1"/>
    </source>
</evidence>
<name>A0ABT8L2C9_9BACT</name>